<dbReference type="Gene3D" id="1.20.1280.50">
    <property type="match status" value="1"/>
</dbReference>
<dbReference type="OrthoDB" id="2977518at2759"/>
<dbReference type="Pfam" id="PF12937">
    <property type="entry name" value="F-box-like"/>
    <property type="match status" value="1"/>
</dbReference>
<evidence type="ECO:0000259" key="1">
    <source>
        <dbReference type="Pfam" id="PF12937"/>
    </source>
</evidence>
<dbReference type="AlphaFoldDB" id="A0A4Q2DKM8"/>
<organism evidence="2 3">
    <name type="scientific">Candolleomyces aberdarensis</name>
    <dbReference type="NCBI Taxonomy" id="2316362"/>
    <lineage>
        <taxon>Eukaryota</taxon>
        <taxon>Fungi</taxon>
        <taxon>Dikarya</taxon>
        <taxon>Basidiomycota</taxon>
        <taxon>Agaricomycotina</taxon>
        <taxon>Agaricomycetes</taxon>
        <taxon>Agaricomycetidae</taxon>
        <taxon>Agaricales</taxon>
        <taxon>Agaricineae</taxon>
        <taxon>Psathyrellaceae</taxon>
        <taxon>Candolleomyces</taxon>
    </lineage>
</organism>
<accession>A0A4Q2DKM8</accession>
<evidence type="ECO:0000313" key="3">
    <source>
        <dbReference type="Proteomes" id="UP000290288"/>
    </source>
</evidence>
<gene>
    <name evidence="2" type="ORF">EST38_g6067</name>
</gene>
<dbReference type="PANTHER" id="PTHR38926:SF72">
    <property type="entry name" value="IM:7136021-RELATED"/>
    <property type="match status" value="1"/>
</dbReference>
<feature type="domain" description="F-box" evidence="1">
    <location>
        <begin position="66"/>
        <end position="133"/>
    </location>
</feature>
<dbReference type="SUPFAM" id="SSF52047">
    <property type="entry name" value="RNI-like"/>
    <property type="match status" value="1"/>
</dbReference>
<dbReference type="InterPro" id="IPR032675">
    <property type="entry name" value="LRR_dom_sf"/>
</dbReference>
<proteinExistence type="predicted"/>
<name>A0A4Q2DKM8_9AGAR</name>
<dbReference type="EMBL" id="SDEE01000183">
    <property type="protein sequence ID" value="RXW19776.1"/>
    <property type="molecule type" value="Genomic_DNA"/>
</dbReference>
<reference evidence="2 3" key="1">
    <citation type="submission" date="2019-01" db="EMBL/GenBank/DDBJ databases">
        <title>Draft genome sequence of Psathyrella aberdarensis IHI B618.</title>
        <authorList>
            <person name="Buettner E."/>
            <person name="Kellner H."/>
        </authorList>
    </citation>
    <scope>NUCLEOTIDE SEQUENCE [LARGE SCALE GENOMIC DNA]</scope>
    <source>
        <strain evidence="2 3">IHI B618</strain>
    </source>
</reference>
<comment type="caution">
    <text evidence="2">The sequence shown here is derived from an EMBL/GenBank/DDBJ whole genome shotgun (WGS) entry which is preliminary data.</text>
</comment>
<keyword evidence="3" id="KW-1185">Reference proteome</keyword>
<sequence>MSEAPNPLSQYFATNSSPNPIELATIRKEIDQYDIAIGKIRLELRNLEAGRQRYEGLLSPLRRKPLPLEILGEVFSYLIYPLFSELDELHEFVGMVGYDVGSGRNALINLCLVCKAWRDAVYATPPLWSRVDIYWDSLDFEKVNQWLNRSRGVPKSLVIYPHDLSQELTDDHLTILEELLTAGPPLGRLDLRMSNGPEEDEAHLQRLADLLKPVLDVKFPPPPWNSLKSFTLQFSGSNAEISDVVIPRFPHLKSLHLRLPSFYDEDPWDDDHQSVPFDIPQDILEGLTNLTLSNCDWTGCTILALIRWCKNVKTLTVRHPSGWLINLDSPFLQGLTSTGIPLPAVQSLRLGNLCREQSDILRFLRTPSLVELDLSFDLLNADGNFEYPEEAEYQYPNLESLKSNILSLVKNPTSIDCDVDLRRLRLHNLYISANSLASILTSLPSLSHLTLDEVWFDSTLFKQLEAAGTKCLPRLEVLELLNVPECFHIPDVYAFVASRRSFGQPGITGMEGTAGLRELTMTVTPPPKDSGSGLRNAERVLREQYNLTANLGYMHSK</sequence>
<dbReference type="Proteomes" id="UP000290288">
    <property type="component" value="Unassembled WGS sequence"/>
</dbReference>
<protein>
    <recommendedName>
        <fullName evidence="1">F-box domain-containing protein</fullName>
    </recommendedName>
</protein>
<dbReference type="PANTHER" id="PTHR38926">
    <property type="entry name" value="F-BOX DOMAIN CONTAINING PROTEIN, EXPRESSED"/>
    <property type="match status" value="1"/>
</dbReference>
<evidence type="ECO:0000313" key="2">
    <source>
        <dbReference type="EMBL" id="RXW19776.1"/>
    </source>
</evidence>
<dbReference type="Gene3D" id="3.80.10.10">
    <property type="entry name" value="Ribonuclease Inhibitor"/>
    <property type="match status" value="1"/>
</dbReference>
<dbReference type="InterPro" id="IPR001810">
    <property type="entry name" value="F-box_dom"/>
</dbReference>